<dbReference type="InterPro" id="IPR036529">
    <property type="entry name" value="KIX_dom_sf"/>
</dbReference>
<proteinExistence type="predicted"/>
<protein>
    <recommendedName>
        <fullName evidence="10">Mediator complex subunit 15 KIX domain-containing protein</fullName>
    </recommendedName>
</protein>
<evidence type="ECO:0008006" key="10">
    <source>
        <dbReference type="Google" id="ProtNLM"/>
    </source>
</evidence>
<feature type="region of interest" description="Disordered" evidence="5">
    <location>
        <begin position="308"/>
        <end position="330"/>
    </location>
</feature>
<evidence type="ECO:0000313" key="9">
    <source>
        <dbReference type="Proteomes" id="UP001064489"/>
    </source>
</evidence>
<reference evidence="8" key="2">
    <citation type="submission" date="2023-02" db="EMBL/GenBank/DDBJ databases">
        <authorList>
            <person name="Swenson N.G."/>
            <person name="Wegrzyn J.L."/>
            <person name="Mcevoy S.L."/>
        </authorList>
    </citation>
    <scope>NUCLEOTIDE SEQUENCE</scope>
    <source>
        <strain evidence="8">91603</strain>
        <tissue evidence="8">Leaf</tissue>
    </source>
</reference>
<gene>
    <name evidence="8" type="ORF">LWI28_008771</name>
</gene>
<feature type="region of interest" description="Disordered" evidence="5">
    <location>
        <begin position="1621"/>
        <end position="1657"/>
    </location>
</feature>
<keyword evidence="3" id="KW-0804">Transcription</keyword>
<evidence type="ECO:0000259" key="6">
    <source>
        <dbReference type="Pfam" id="PF16987"/>
    </source>
</evidence>
<feature type="region of interest" description="Disordered" evidence="5">
    <location>
        <begin position="1817"/>
        <end position="1836"/>
    </location>
</feature>
<feature type="compositionally biased region" description="Low complexity" evidence="5">
    <location>
        <begin position="1636"/>
        <end position="1656"/>
    </location>
</feature>
<feature type="region of interest" description="Disordered" evidence="5">
    <location>
        <begin position="531"/>
        <end position="550"/>
    </location>
</feature>
<dbReference type="GO" id="GO:0003713">
    <property type="term" value="F:transcription coactivator activity"/>
    <property type="evidence" value="ECO:0007669"/>
    <property type="project" value="InterPro"/>
</dbReference>
<feature type="compositionally biased region" description="Polar residues" evidence="5">
    <location>
        <begin position="1817"/>
        <end position="1835"/>
    </location>
</feature>
<evidence type="ECO:0000259" key="7">
    <source>
        <dbReference type="Pfam" id="PF21539"/>
    </source>
</evidence>
<dbReference type="Pfam" id="PF21539">
    <property type="entry name" value="Med15_C"/>
    <property type="match status" value="2"/>
</dbReference>
<dbReference type="GO" id="GO:0005634">
    <property type="term" value="C:nucleus"/>
    <property type="evidence" value="ECO:0007669"/>
    <property type="project" value="UniProtKB-SubCell"/>
</dbReference>
<feature type="region of interest" description="Disordered" evidence="5">
    <location>
        <begin position="694"/>
        <end position="716"/>
    </location>
</feature>
<accession>A0AAD5IE35</accession>
<dbReference type="InterPro" id="IPR036546">
    <property type="entry name" value="MED15_KIX"/>
</dbReference>
<keyword evidence="9" id="KW-1185">Reference proteome</keyword>
<feature type="region of interest" description="Disordered" evidence="5">
    <location>
        <begin position="1577"/>
        <end position="1601"/>
    </location>
</feature>
<sequence>MPSSIANSPRDESEQNQVSISSIDKRLALMVVALSVGVSLCLKILKLRLDSLKKEVSSSNPDILYRAVRASQHLEERAFYDATSKDDYIYTITGRIMNSIQKISHRIVAGSSNSDLTQTSKVVDADQNSRLQNICQVSCDLAGSPVRQGMQPDISANSCREIPGVQSSWKSVYQQHQQHELQHQLSKRKVQQSNICASPIQHDILNNDHHQQQQHSLSQPSQLQCSQCLTVLTESQKSLSMEKSNTTACQLNQLLGQENTLEQQQLSCQKHMPNSMQHPVNLPSNVLDSQQPLRMLRSPSDVMNLRSHQHSELSLQQVGDTSSKQKVQRAGQPLTCHQLLVSQKQSKQEATHQRLQSLPVSILPENVINKQKQQLSQGTSAEVSSVKIESSAPSEPENKAECHDQAYQKLQSMKDEYLPQLKDICKMLNVMRQKAPGLEMAENYNKKMIAVEKLIRFLFLRRDNIAQIPKTVFEYYQDKVLHFVKLFQQQKLASVQKHAQIRQPPDGQSQVSQLQQLGSTKVQFSSAKSTLTSTLGDSSPLSSMQQGILSSQPQMTSLLHSDLQTGQEQRNIPSSLQHKAKSEGQNIVGAQQEKLFCNTSVNGFDSDINSPQKSSTVNPFQQHKQQVKHQMTQPQNLKRHIQPQLIQQKMQQMAMPDVQHPDTSGMRHQQPLISQLSEHHPQMPLPVAPCQVRSTSPKISQHSSAQADQKTLPSPLSPLIKASPSSLTRFSIPADNGTLTSSASPLAIPQYFGHPQTTVAFTKVDMQNGIVNQSVAADSPGVSTSCFHIKSTNQDGNQQSSSTKQPLQRLLDAVESLSPISLSACVSEIGSVVNLTDMLVGTACKDSRAAVAEDLTSGPRCDLQAGKFRLQNKRSLAMNVSPSSLCQTNDLNQSTNHICDLLESTATYTIKRRRIEPSKGLLDEIRYTNQLMVETMVDLDPTEDTATDEAGEGTTVRCTYRAVSFDGNLKMQFDSKMLPVLPLRLLVPADYPNSSPIILDGLNVDWSSVSEESADLMARTRLRFNRSLRQLSEPMSLAEMAKSWDVCAREVYREFAQQLGGECLSSSSLKCFSGMNDNNCETARACEPKSENTDWRAEFTPHVRRKYLQRILDLLKKEVSSSSPNTSNLVVRVSQHLEDKAFRDATSKEGYIFIVTEKVLMSIQKLSHRIFAATSSNSDLTQTSKVVGADQNSRLQSVCQVSCDLAGNPVRQGMQPDMSANSYREIPGVQSSQEAVYQRHQHQLSKRKVHQSNICASSIQHDILNNDHHQQQQPSQLQCSQRLTESLKSQSNATVYQLNQLLGQENTVEKQQLSCQKKMPISMQHPVNLQSSVLDSQQPLRMLRSPSNSNVTNLRSHQQSELSLEQVGDTSSKQKVQWTGQPLPYHQLPVSQKQSKEEATRQILQSLPVSIQPENVTNQQKQQLSQGTNDEVSSGVPVKIESSAPSEPENKTEYHDQAYQQLQSMKEEYLPQLNYICKMLNVMRQKAPGPEMAENYNQQMTAVQKLIRFLFLRHDDIAQFPKKAFEYYRNKIVHSVELFRQKKLASVQKHAQIHQTPDGQSQVPQLQQLESTKVQFSSAKSTLTSTPGDSSPLSSMQQGILRQEQRNIPSSLQHTARYEGQNTSVNGFDSPQKSSTVNPFQQQKQQVKQQMTQPQNLKRNIQPKLIQQKMQQMAMPNIKLPETSGMLHQQPLISQQHPQMPLPVAPCQVRSTSPKISQHSSAQADQKTLPSPLSIGGGILHSPCSPSIKASPSYSLTRFSIPADHGTLTSSASSLAIPQYFGHPQTTVALTKFDMQNGVVNQSVAADSSGVSTSCFNLKSTNQDGNQQSSSTKQPLQRLLDAVESLSPESLSASVSEIGSVVNLTDMLAGTACKDSRAAFGEDLTSGQRCDLQAGKFRLQNKRSLAMNVSSSSLCQTNDLNQSTDQICDLLESTATCTIKRRRIEPRKGLLDEIRYTNHLMVETMVDLDPTEDNATYEVGEGTTVRFTYRAVAFDGNLKMLPVLPLRLLVPADYPNSSPIILDGLNVDWSVSEESVDLMAKTRLRFNRSLRQLSEPMSLAEMAKSWDVCAREVYLEFAQQLGGECLSSRYGAWENYVIA</sequence>
<dbReference type="PANTHER" id="PTHR33137">
    <property type="entry name" value="MEDIATOR OF RNA POLYMERASE II TRANSCRIPTION SUBUNIT 15A-RELATED"/>
    <property type="match status" value="1"/>
</dbReference>
<feature type="domain" description="Mediator complex subunit 15 KIX" evidence="6">
    <location>
        <begin position="1093"/>
        <end position="1162"/>
    </location>
</feature>
<dbReference type="Pfam" id="PF16987">
    <property type="entry name" value="KIX_2"/>
    <property type="match status" value="1"/>
</dbReference>
<feature type="region of interest" description="Disordered" evidence="5">
    <location>
        <begin position="1410"/>
        <end position="1435"/>
    </location>
</feature>
<dbReference type="EMBL" id="JAJSOW010000106">
    <property type="protein sequence ID" value="KAI9160507.1"/>
    <property type="molecule type" value="Genomic_DNA"/>
</dbReference>
<evidence type="ECO:0000256" key="1">
    <source>
        <dbReference type="ARBA" id="ARBA00004123"/>
    </source>
</evidence>
<evidence type="ECO:0000313" key="8">
    <source>
        <dbReference type="EMBL" id="KAI9160507.1"/>
    </source>
</evidence>
<dbReference type="PANTHER" id="PTHR33137:SF4">
    <property type="entry name" value="MEDIATOR OF RNA POLYMERASE II TRANSCRIPTION SUBUNIT 15A-RELATED"/>
    <property type="match status" value="1"/>
</dbReference>
<evidence type="ECO:0000256" key="5">
    <source>
        <dbReference type="SAM" id="MobiDB-lite"/>
    </source>
</evidence>
<feature type="domain" description="ARC105/Med15 mediator subunit C-terminal" evidence="7">
    <location>
        <begin position="968"/>
        <end position="1049"/>
    </location>
</feature>
<evidence type="ECO:0000256" key="2">
    <source>
        <dbReference type="ARBA" id="ARBA00023015"/>
    </source>
</evidence>
<keyword evidence="2" id="KW-0805">Transcription regulation</keyword>
<feature type="compositionally biased region" description="Polar residues" evidence="5">
    <location>
        <begin position="1621"/>
        <end position="1635"/>
    </location>
</feature>
<dbReference type="InterPro" id="IPR048386">
    <property type="entry name" value="Med15_C"/>
</dbReference>
<evidence type="ECO:0000256" key="4">
    <source>
        <dbReference type="ARBA" id="ARBA00023242"/>
    </source>
</evidence>
<dbReference type="InterPro" id="IPR044661">
    <property type="entry name" value="MED15a/b/c-like"/>
</dbReference>
<feature type="compositionally biased region" description="Polar residues" evidence="5">
    <location>
        <begin position="312"/>
        <end position="325"/>
    </location>
</feature>
<feature type="region of interest" description="Disordered" evidence="5">
    <location>
        <begin position="371"/>
        <end position="401"/>
    </location>
</feature>
<reference evidence="8" key="1">
    <citation type="journal article" date="2022" name="Plant J.">
        <title>Strategies of tolerance reflected in two North American maple genomes.</title>
        <authorList>
            <person name="McEvoy S.L."/>
            <person name="Sezen U.U."/>
            <person name="Trouern-Trend A."/>
            <person name="McMahon S.M."/>
            <person name="Schaberg P.G."/>
            <person name="Yang J."/>
            <person name="Wegrzyn J.L."/>
            <person name="Swenson N.G."/>
        </authorList>
    </citation>
    <scope>NUCLEOTIDE SEQUENCE</scope>
    <source>
        <strain evidence="8">91603</strain>
    </source>
</reference>
<dbReference type="GO" id="GO:0031490">
    <property type="term" value="F:chromatin DNA binding"/>
    <property type="evidence" value="ECO:0007669"/>
    <property type="project" value="InterPro"/>
</dbReference>
<feature type="domain" description="ARC105/Med15 mediator subunit C-terminal" evidence="7">
    <location>
        <begin position="2001"/>
        <end position="2071"/>
    </location>
</feature>
<comment type="subcellular location">
    <subcellularLocation>
        <location evidence="1">Nucleus</location>
    </subcellularLocation>
</comment>
<feature type="compositionally biased region" description="Polar residues" evidence="5">
    <location>
        <begin position="694"/>
        <end position="714"/>
    </location>
</feature>
<organism evidence="8 9">
    <name type="scientific">Acer negundo</name>
    <name type="common">Box elder</name>
    <dbReference type="NCBI Taxonomy" id="4023"/>
    <lineage>
        <taxon>Eukaryota</taxon>
        <taxon>Viridiplantae</taxon>
        <taxon>Streptophyta</taxon>
        <taxon>Embryophyta</taxon>
        <taxon>Tracheophyta</taxon>
        <taxon>Spermatophyta</taxon>
        <taxon>Magnoliopsida</taxon>
        <taxon>eudicotyledons</taxon>
        <taxon>Gunneridae</taxon>
        <taxon>Pentapetalae</taxon>
        <taxon>rosids</taxon>
        <taxon>malvids</taxon>
        <taxon>Sapindales</taxon>
        <taxon>Sapindaceae</taxon>
        <taxon>Hippocastanoideae</taxon>
        <taxon>Acereae</taxon>
        <taxon>Acer</taxon>
    </lineage>
</organism>
<dbReference type="Proteomes" id="UP001064489">
    <property type="component" value="Chromosome 2"/>
</dbReference>
<dbReference type="Gene3D" id="1.10.246.20">
    <property type="entry name" value="Coactivator CBP, KIX domain"/>
    <property type="match status" value="1"/>
</dbReference>
<feature type="compositionally biased region" description="Polar residues" evidence="5">
    <location>
        <begin position="1410"/>
        <end position="1432"/>
    </location>
</feature>
<evidence type="ECO:0000256" key="3">
    <source>
        <dbReference type="ARBA" id="ARBA00023163"/>
    </source>
</evidence>
<feature type="compositionally biased region" description="Polar residues" evidence="5">
    <location>
        <begin position="371"/>
        <end position="393"/>
    </location>
</feature>
<comment type="caution">
    <text evidence="8">The sequence shown here is derived from an EMBL/GenBank/DDBJ whole genome shotgun (WGS) entry which is preliminary data.</text>
</comment>
<name>A0AAD5IE35_ACENE</name>
<feature type="region of interest" description="Disordered" evidence="5">
    <location>
        <begin position="1343"/>
        <end position="1377"/>
    </location>
</feature>
<keyword evidence="4" id="KW-0539">Nucleus</keyword>